<dbReference type="PROSITE" id="PS50002">
    <property type="entry name" value="SH3"/>
    <property type="match status" value="1"/>
</dbReference>
<dbReference type="InterPro" id="IPR043539">
    <property type="entry name" value="Grb2-like"/>
</dbReference>
<dbReference type="OrthoDB" id="6717892at2759"/>
<dbReference type="InterPro" id="IPR036028">
    <property type="entry name" value="SH3-like_dom_sf"/>
</dbReference>
<feature type="domain" description="SH3" evidence="4">
    <location>
        <begin position="1"/>
        <end position="58"/>
    </location>
</feature>
<evidence type="ECO:0000256" key="3">
    <source>
        <dbReference type="PROSITE-ProRule" id="PRU00192"/>
    </source>
</evidence>
<evidence type="ECO:0000256" key="2">
    <source>
        <dbReference type="ARBA" id="ARBA00022999"/>
    </source>
</evidence>
<keyword evidence="6" id="KW-1185">Reference proteome</keyword>
<keyword evidence="1 3" id="KW-0728">SH3 domain</keyword>
<dbReference type="SUPFAM" id="SSF50044">
    <property type="entry name" value="SH3-domain"/>
    <property type="match status" value="1"/>
</dbReference>
<evidence type="ECO:0000313" key="6">
    <source>
        <dbReference type="Proteomes" id="UP000410492"/>
    </source>
</evidence>
<proteinExistence type="predicted"/>
<gene>
    <name evidence="5" type="ORF">CALMAC_LOCUS8057</name>
</gene>
<organism evidence="5 6">
    <name type="scientific">Callosobruchus maculatus</name>
    <name type="common">Southern cowpea weevil</name>
    <name type="synonym">Pulse bruchid</name>
    <dbReference type="NCBI Taxonomy" id="64391"/>
    <lineage>
        <taxon>Eukaryota</taxon>
        <taxon>Metazoa</taxon>
        <taxon>Ecdysozoa</taxon>
        <taxon>Arthropoda</taxon>
        <taxon>Hexapoda</taxon>
        <taxon>Insecta</taxon>
        <taxon>Pterygota</taxon>
        <taxon>Neoptera</taxon>
        <taxon>Endopterygota</taxon>
        <taxon>Coleoptera</taxon>
        <taxon>Polyphaga</taxon>
        <taxon>Cucujiformia</taxon>
        <taxon>Chrysomeloidea</taxon>
        <taxon>Chrysomelidae</taxon>
        <taxon>Bruchinae</taxon>
        <taxon>Bruchini</taxon>
        <taxon>Callosobruchus</taxon>
    </lineage>
</organism>
<dbReference type="AlphaFoldDB" id="A0A653CD75"/>
<dbReference type="Gene3D" id="2.30.30.40">
    <property type="entry name" value="SH3 Domains"/>
    <property type="match status" value="1"/>
</dbReference>
<dbReference type="CDD" id="cd11804">
    <property type="entry name" value="SH3_GRB2_like_N"/>
    <property type="match status" value="1"/>
</dbReference>
<reference evidence="5 6" key="1">
    <citation type="submission" date="2019-01" db="EMBL/GenBank/DDBJ databases">
        <authorList>
            <person name="Sayadi A."/>
        </authorList>
    </citation>
    <scope>NUCLEOTIDE SEQUENCE [LARGE SCALE GENOMIC DNA]</scope>
</reference>
<protein>
    <recommendedName>
        <fullName evidence="4">SH3 domain-containing protein</fullName>
    </recommendedName>
</protein>
<dbReference type="SMART" id="SM00326">
    <property type="entry name" value="SH3"/>
    <property type="match status" value="1"/>
</dbReference>
<evidence type="ECO:0000256" key="1">
    <source>
        <dbReference type="ARBA" id="ARBA00022443"/>
    </source>
</evidence>
<accession>A0A653CD75</accession>
<sequence length="59" mass="6926">MEAIAKHEFNATADDELSFRKGQVLKILNMEDDMNWYRAELDAREGLIPSNYIEMKPHE</sequence>
<dbReference type="EMBL" id="CAACVG010007480">
    <property type="protein sequence ID" value="VEN45686.1"/>
    <property type="molecule type" value="Genomic_DNA"/>
</dbReference>
<dbReference type="InterPro" id="IPR001452">
    <property type="entry name" value="SH3_domain"/>
</dbReference>
<dbReference type="PRINTS" id="PR00452">
    <property type="entry name" value="SH3DOMAIN"/>
</dbReference>
<name>A0A653CD75_CALMS</name>
<dbReference type="Pfam" id="PF00018">
    <property type="entry name" value="SH3_1"/>
    <property type="match status" value="1"/>
</dbReference>
<keyword evidence="2" id="KW-0727">SH2 domain</keyword>
<evidence type="ECO:0000313" key="5">
    <source>
        <dbReference type="EMBL" id="VEN45686.1"/>
    </source>
</evidence>
<dbReference type="FunFam" id="2.30.30.40:FF:000076">
    <property type="entry name" value="Growth factor receptor-bound protein 2"/>
    <property type="match status" value="1"/>
</dbReference>
<evidence type="ECO:0000259" key="4">
    <source>
        <dbReference type="PROSITE" id="PS50002"/>
    </source>
</evidence>
<dbReference type="PANTHER" id="PTHR46037">
    <property type="entry name" value="PROTEIN ENHANCER OF SEVENLESS 2B"/>
    <property type="match status" value="1"/>
</dbReference>
<dbReference type="Proteomes" id="UP000410492">
    <property type="component" value="Unassembled WGS sequence"/>
</dbReference>